<accession>A0A7K9BN59</accession>
<proteinExistence type="inferred from homology"/>
<dbReference type="InterPro" id="IPR026664">
    <property type="entry name" value="Stereocilin-rel"/>
</dbReference>
<comment type="caution">
    <text evidence="8">The sequence shown here is derived from an EMBL/GenBank/DDBJ whole genome shotgun (WGS) entry which is preliminary data.</text>
</comment>
<feature type="compositionally biased region" description="Low complexity" evidence="7">
    <location>
        <begin position="571"/>
        <end position="586"/>
    </location>
</feature>
<dbReference type="PANTHER" id="PTHR23412">
    <property type="entry name" value="STEREOCILIN RELATED"/>
    <property type="match status" value="1"/>
</dbReference>
<feature type="region of interest" description="Disordered" evidence="7">
    <location>
        <begin position="542"/>
        <end position="605"/>
    </location>
</feature>
<dbReference type="Proteomes" id="UP000574528">
    <property type="component" value="Unassembled WGS sequence"/>
</dbReference>
<evidence type="ECO:0000256" key="5">
    <source>
        <dbReference type="ARBA" id="ARBA00023136"/>
    </source>
</evidence>
<protein>
    <submittedName>
        <fullName evidence="8">MSLNL protein</fullName>
    </submittedName>
</protein>
<feature type="non-terminal residue" evidence="8">
    <location>
        <position position="605"/>
    </location>
</feature>
<dbReference type="GO" id="GO:0009986">
    <property type="term" value="C:cell surface"/>
    <property type="evidence" value="ECO:0007669"/>
    <property type="project" value="TreeGrafter"/>
</dbReference>
<evidence type="ECO:0000256" key="2">
    <source>
        <dbReference type="ARBA" id="ARBA00011016"/>
    </source>
</evidence>
<dbReference type="PANTHER" id="PTHR23412:SF15">
    <property type="entry name" value="MESOTHELIN-LIKE PROTEIN"/>
    <property type="match status" value="1"/>
</dbReference>
<evidence type="ECO:0000313" key="9">
    <source>
        <dbReference type="Proteomes" id="UP000574528"/>
    </source>
</evidence>
<dbReference type="GO" id="GO:0016020">
    <property type="term" value="C:membrane"/>
    <property type="evidence" value="ECO:0007669"/>
    <property type="project" value="UniProtKB-SubCell"/>
</dbReference>
<evidence type="ECO:0000313" key="8">
    <source>
        <dbReference type="EMBL" id="NXG41278.1"/>
    </source>
</evidence>
<evidence type="ECO:0000256" key="7">
    <source>
        <dbReference type="SAM" id="MobiDB-lite"/>
    </source>
</evidence>
<organism evidence="8 9">
    <name type="scientific">Psilopogon haemacephalus</name>
    <name type="common">coppersmith barbet</name>
    <dbReference type="NCBI Taxonomy" id="2585815"/>
    <lineage>
        <taxon>Eukaryota</taxon>
        <taxon>Metazoa</taxon>
        <taxon>Chordata</taxon>
        <taxon>Craniata</taxon>
        <taxon>Vertebrata</taxon>
        <taxon>Euteleostomi</taxon>
        <taxon>Archelosauria</taxon>
        <taxon>Archosauria</taxon>
        <taxon>Dinosauria</taxon>
        <taxon>Saurischia</taxon>
        <taxon>Theropoda</taxon>
        <taxon>Coelurosauria</taxon>
        <taxon>Aves</taxon>
        <taxon>Neognathae</taxon>
        <taxon>Neoaves</taxon>
        <taxon>Telluraves</taxon>
        <taxon>Coraciimorphae</taxon>
        <taxon>Piciformes</taxon>
        <taxon>Megalaimidae</taxon>
        <taxon>Psilopogon</taxon>
    </lineage>
</organism>
<name>A0A7K9BN59_9PICI</name>
<reference evidence="8 9" key="1">
    <citation type="submission" date="2019-09" db="EMBL/GenBank/DDBJ databases">
        <title>Bird 10,000 Genomes (B10K) Project - Family phase.</title>
        <authorList>
            <person name="Zhang G."/>
        </authorList>
    </citation>
    <scope>NUCLEOTIDE SEQUENCE [LARGE SCALE GENOMIC DNA]</scope>
    <source>
        <strain evidence="8">B10K-DU-001-24</strain>
        <tissue evidence="8">Muscle</tissue>
    </source>
</reference>
<comment type="similarity">
    <text evidence="2">Belongs to the mesothelin family.</text>
</comment>
<evidence type="ECO:0000256" key="3">
    <source>
        <dbReference type="ARBA" id="ARBA00022729"/>
    </source>
</evidence>
<dbReference type="InterPro" id="IPR010335">
    <property type="entry name" value="Mesothelin"/>
</dbReference>
<feature type="non-terminal residue" evidence="8">
    <location>
        <position position="1"/>
    </location>
</feature>
<evidence type="ECO:0000256" key="1">
    <source>
        <dbReference type="ARBA" id="ARBA00004370"/>
    </source>
</evidence>
<keyword evidence="9" id="KW-1185">Reference proteome</keyword>
<keyword evidence="4" id="KW-0130">Cell adhesion</keyword>
<comment type="subcellular location">
    <subcellularLocation>
        <location evidence="1">Membrane</location>
    </subcellularLocation>
</comment>
<evidence type="ECO:0000256" key="6">
    <source>
        <dbReference type="ARBA" id="ARBA00023180"/>
    </source>
</evidence>
<dbReference type="OrthoDB" id="9909579at2759"/>
<sequence>LQAMPCIPASDLPAADILAFARGLQNNTAELSSAQLSCLARLLAAKNLTADFKGYPPDLLLFFDSAEVGGESCKEFYTLASQGHLDLLPKGSARRTRLLRQALTCLGVRSSHLDPEQLSSLGALVCDMEPETITASAPGVLENLKLCSALTQAQQDALNALLLGGDTAYGDPSSWDFQTLQRLGPLVLALNQTTLNLVAKEAREALGRSIKATYGSQGRSQREKSLLLLRALVAPPASAHPRRKRNTGSCSSTPITPSTITDPDFIFDYDDSEEFELCLSNEVVKEDLQLLVQQPLTTEFQMVLKKKLQQVYPAGIPEEQLKVLGELSRLYTPQEISRWNLTSSDTLLALLDPSNGNWNDAQIQELIDRYLALGGTWSGALLQTLGGENLCHLQEGQIQQIPPEALRTAGQLVISSCSQAKKNQLYKKAQQAFSGQSITWDYYCRMRPYLSGAPAEDLKELAESGITIDMDMDTFLALNPDELEKLSVTDVKNLLGENLSGLKEAENETSVKRWLERQPQWELDSLGIGLQGGFLGTTTTATTASTAATSSRPTPGSSTAPTRVPTAPNSTTHHPGTTHTTAANSNPTPPPTPTPPSTPCPVTTT</sequence>
<feature type="compositionally biased region" description="Pro residues" evidence="7">
    <location>
        <begin position="587"/>
        <end position="599"/>
    </location>
</feature>
<keyword evidence="5" id="KW-0472">Membrane</keyword>
<keyword evidence="3" id="KW-0732">Signal</keyword>
<gene>
    <name evidence="8" type="primary">Mslnl</name>
    <name evidence="8" type="ORF">PSIHAE_R15365</name>
</gene>
<dbReference type="GO" id="GO:0007160">
    <property type="term" value="P:cell-matrix adhesion"/>
    <property type="evidence" value="ECO:0007669"/>
    <property type="project" value="TreeGrafter"/>
</dbReference>
<keyword evidence="6" id="KW-0325">Glycoprotein</keyword>
<dbReference type="EMBL" id="VWZI01001276">
    <property type="protein sequence ID" value="NXG41278.1"/>
    <property type="molecule type" value="Genomic_DNA"/>
</dbReference>
<dbReference type="Pfam" id="PF06060">
    <property type="entry name" value="Mesothelin"/>
    <property type="match status" value="1"/>
</dbReference>
<feature type="region of interest" description="Disordered" evidence="7">
    <location>
        <begin position="237"/>
        <end position="257"/>
    </location>
</feature>
<feature type="compositionally biased region" description="Low complexity" evidence="7">
    <location>
        <begin position="542"/>
        <end position="563"/>
    </location>
</feature>
<evidence type="ECO:0000256" key="4">
    <source>
        <dbReference type="ARBA" id="ARBA00022889"/>
    </source>
</evidence>
<dbReference type="AlphaFoldDB" id="A0A7K9BN59"/>